<dbReference type="Gene3D" id="2.130.10.10">
    <property type="entry name" value="YVTN repeat-like/Quinoprotein amine dehydrogenase"/>
    <property type="match status" value="2"/>
</dbReference>
<evidence type="ECO:0000313" key="2">
    <source>
        <dbReference type="Proteomes" id="UP000070352"/>
    </source>
</evidence>
<dbReference type="AlphaFoldDB" id="A0A135L5I0"/>
<protein>
    <submittedName>
        <fullName evidence="1">Uncharacterized protein</fullName>
    </submittedName>
</protein>
<sequence>MKKYIFTLIILILATGCSTKTPYLLQDSDSAIFVAVVNKGQILVIDPIHFQKIAEITTDAPVQHLLLSPDQKILYASGKEMNQLFLFDAHTGKLIGKYPIGGGIIAQTISKDGQYLYFGTQEGSIYQWDAYDLQITRKMEIGQEPATLQISENGQFLYVGLLEEGKVKEIDLKQWVVTRDFKSPKRTMGIGLNLESRRLWVGGHGDAEAPNDKIYEINLDQGTYHLLQTGLMPIKIEFDEKTKKLYVLSHGSNQLSIFSLNGKEKDKKTVYVGNNPFDFTIANGYIYVSNYDSRSLTIFGEESLLKVKEIDIGGHPLSIVYMGGE</sequence>
<evidence type="ECO:0000313" key="1">
    <source>
        <dbReference type="EMBL" id="KXG44211.1"/>
    </source>
</evidence>
<organism evidence="1 2">
    <name type="scientific">Tepidibacillus decaturensis</name>
    <dbReference type="NCBI Taxonomy" id="1413211"/>
    <lineage>
        <taxon>Bacteria</taxon>
        <taxon>Bacillati</taxon>
        <taxon>Bacillota</taxon>
        <taxon>Bacilli</taxon>
        <taxon>Bacillales</taxon>
        <taxon>Bacillaceae</taxon>
        <taxon>Tepidibacillus</taxon>
    </lineage>
</organism>
<dbReference type="PROSITE" id="PS51257">
    <property type="entry name" value="PROKAR_LIPOPROTEIN"/>
    <property type="match status" value="1"/>
</dbReference>
<dbReference type="PANTHER" id="PTHR47197">
    <property type="entry name" value="PROTEIN NIRF"/>
    <property type="match status" value="1"/>
</dbReference>
<dbReference type="InterPro" id="IPR011048">
    <property type="entry name" value="Haem_d1_sf"/>
</dbReference>
<keyword evidence="2" id="KW-1185">Reference proteome</keyword>
<dbReference type="SUPFAM" id="SSF51004">
    <property type="entry name" value="C-terminal (heme d1) domain of cytochrome cd1-nitrite reductase"/>
    <property type="match status" value="1"/>
</dbReference>
<name>A0A135L5I0_9BACI</name>
<dbReference type="EMBL" id="LSKU01000001">
    <property type="protein sequence ID" value="KXG44211.1"/>
    <property type="molecule type" value="Genomic_DNA"/>
</dbReference>
<proteinExistence type="predicted"/>
<reference evidence="1 2" key="1">
    <citation type="submission" date="2016-02" db="EMBL/GenBank/DDBJ databases">
        <title>Draft Genome for Tepidibacillus decaturensis nov. sp. Strain Z9, an Anaerobic, Moderately Thermophilic and Heterotrophic Bacterium from Deep Subsurface of the Illinois Basin, USA.</title>
        <authorList>
            <person name="Dong Y."/>
            <person name="Chang J.Y."/>
            <person name="Sanford R."/>
            <person name="Fouke B.W."/>
        </authorList>
    </citation>
    <scope>NUCLEOTIDE SEQUENCE [LARGE SCALE GENOMIC DNA]</scope>
    <source>
        <strain evidence="1 2">Z9</strain>
    </source>
</reference>
<dbReference type="RefSeq" id="WP_068725658.1">
    <property type="nucleotide sequence ID" value="NZ_LSKU01000001.1"/>
</dbReference>
<dbReference type="PANTHER" id="PTHR47197:SF3">
    <property type="entry name" value="DIHYDRO-HEME D1 DEHYDROGENASE"/>
    <property type="match status" value="1"/>
</dbReference>
<dbReference type="Proteomes" id="UP000070352">
    <property type="component" value="Unassembled WGS sequence"/>
</dbReference>
<dbReference type="InterPro" id="IPR051200">
    <property type="entry name" value="Host-pathogen_enzymatic-act"/>
</dbReference>
<dbReference type="STRING" id="1413211.U473_09505"/>
<dbReference type="OrthoDB" id="120019at2"/>
<comment type="caution">
    <text evidence="1">The sequence shown here is derived from an EMBL/GenBank/DDBJ whole genome shotgun (WGS) entry which is preliminary data.</text>
</comment>
<gene>
    <name evidence="1" type="ORF">U473_09505</name>
</gene>
<accession>A0A135L5I0</accession>
<dbReference type="InterPro" id="IPR015943">
    <property type="entry name" value="WD40/YVTN_repeat-like_dom_sf"/>
</dbReference>